<dbReference type="GO" id="GO:0003677">
    <property type="term" value="F:DNA binding"/>
    <property type="evidence" value="ECO:0007669"/>
    <property type="project" value="InterPro"/>
</dbReference>
<accession>A0A0W0U7U5</accession>
<dbReference type="Gene3D" id="1.10.260.40">
    <property type="entry name" value="lambda repressor-like DNA-binding domains"/>
    <property type="match status" value="1"/>
</dbReference>
<gene>
    <name evidence="1" type="ORF">Lgee_0362</name>
</gene>
<evidence type="ECO:0000313" key="1">
    <source>
        <dbReference type="EMBL" id="KTD03984.1"/>
    </source>
</evidence>
<dbReference type="AlphaFoldDB" id="A0A0W0U7U5"/>
<dbReference type="InterPro" id="IPR010982">
    <property type="entry name" value="Lambda_DNA-bd_dom_sf"/>
</dbReference>
<dbReference type="RefSeq" id="WP_035902187.1">
    <property type="nucleotide sequence ID" value="NZ_CAAAHN010000016.1"/>
</dbReference>
<dbReference type="SUPFAM" id="SSF47413">
    <property type="entry name" value="lambda repressor-like DNA-binding domains"/>
    <property type="match status" value="1"/>
</dbReference>
<sequence length="201" mass="22613">MPAPIGNPSDIIKDKIKEAGVKQVHLAKKLGISPQHLNKILAKNQDRSQYLPKIAEILGLDTISAGLNNITSIPILSEKALKSLAKGSISFEELEHTTDQSWPSTVQEDYYFYGYRLVENINSQLFKNDLLIFSSSLPCDMTGRIGLAFIEEKGLIFIGTLKYNRKTIMIYNERDCFEFKIGDQLIGIAVHLERNIEEGLK</sequence>
<dbReference type="PATRIC" id="fig|45065.4.peg.382"/>
<dbReference type="PROSITE" id="PS50943">
    <property type="entry name" value="HTH_CROC1"/>
    <property type="match status" value="1"/>
</dbReference>
<evidence type="ECO:0000313" key="2">
    <source>
        <dbReference type="Proteomes" id="UP000054785"/>
    </source>
</evidence>
<name>A0A0W0U7U5_9GAMM</name>
<keyword evidence="2" id="KW-1185">Reference proteome</keyword>
<dbReference type="CDD" id="cd00093">
    <property type="entry name" value="HTH_XRE"/>
    <property type="match status" value="1"/>
</dbReference>
<dbReference type="SMART" id="SM00530">
    <property type="entry name" value="HTH_XRE"/>
    <property type="match status" value="1"/>
</dbReference>
<organism evidence="1 2">
    <name type="scientific">Legionella geestiana</name>
    <dbReference type="NCBI Taxonomy" id="45065"/>
    <lineage>
        <taxon>Bacteria</taxon>
        <taxon>Pseudomonadati</taxon>
        <taxon>Pseudomonadota</taxon>
        <taxon>Gammaproteobacteria</taxon>
        <taxon>Legionellales</taxon>
        <taxon>Legionellaceae</taxon>
        <taxon>Legionella</taxon>
    </lineage>
</organism>
<dbReference type="STRING" id="45065.Lgee_0362"/>
<dbReference type="OrthoDB" id="3174593at2"/>
<dbReference type="InterPro" id="IPR001387">
    <property type="entry name" value="Cro/C1-type_HTH"/>
</dbReference>
<protein>
    <submittedName>
        <fullName evidence="1">Uncharacterized protein</fullName>
    </submittedName>
</protein>
<dbReference type="EMBL" id="LNYC01000007">
    <property type="protein sequence ID" value="KTD03984.1"/>
    <property type="molecule type" value="Genomic_DNA"/>
</dbReference>
<comment type="caution">
    <text evidence="1">The sequence shown here is derived from an EMBL/GenBank/DDBJ whole genome shotgun (WGS) entry which is preliminary data.</text>
</comment>
<dbReference type="Proteomes" id="UP000054785">
    <property type="component" value="Unassembled WGS sequence"/>
</dbReference>
<proteinExistence type="predicted"/>
<reference evidence="1 2" key="1">
    <citation type="submission" date="2015-11" db="EMBL/GenBank/DDBJ databases">
        <title>Genomic analysis of 38 Legionella species identifies large and diverse effector repertoires.</title>
        <authorList>
            <person name="Burstein D."/>
            <person name="Amaro F."/>
            <person name="Zusman T."/>
            <person name="Lifshitz Z."/>
            <person name="Cohen O."/>
            <person name="Gilbert J.A."/>
            <person name="Pupko T."/>
            <person name="Shuman H.A."/>
            <person name="Segal G."/>
        </authorList>
    </citation>
    <scope>NUCLEOTIDE SEQUENCE [LARGE SCALE GENOMIC DNA]</scope>
    <source>
        <strain evidence="1 2">ATCC 49504</strain>
    </source>
</reference>